<organism evidence="1 2">
    <name type="scientific">Micavibrio aeruginosavorus</name>
    <dbReference type="NCBI Taxonomy" id="349221"/>
    <lineage>
        <taxon>Bacteria</taxon>
        <taxon>Pseudomonadati</taxon>
        <taxon>Bdellovibrionota</taxon>
        <taxon>Bdellovibrionia</taxon>
        <taxon>Bdellovibrionales</taxon>
        <taxon>Pseudobdellovibrionaceae</taxon>
        <taxon>Micavibrio</taxon>
    </lineage>
</organism>
<dbReference type="GO" id="GO:0000166">
    <property type="term" value="F:nucleotide binding"/>
    <property type="evidence" value="ECO:0007669"/>
    <property type="project" value="InterPro"/>
</dbReference>
<dbReference type="InterPro" id="IPR010394">
    <property type="entry name" value="5-nucleotidase"/>
</dbReference>
<evidence type="ECO:0000313" key="2">
    <source>
        <dbReference type="Proteomes" id="UP000595362"/>
    </source>
</evidence>
<name>A0A7T5R1W7_9BACT</name>
<dbReference type="GO" id="GO:0000287">
    <property type="term" value="F:magnesium ion binding"/>
    <property type="evidence" value="ECO:0007669"/>
    <property type="project" value="InterPro"/>
</dbReference>
<dbReference type="PANTHER" id="PTHR31367">
    <property type="entry name" value="CYTOSOLIC 5'-NUCLEOTIDASE 1 FAMILY MEMBER"/>
    <property type="match status" value="1"/>
</dbReference>
<dbReference type="AlphaFoldDB" id="A0A7T5R1W7"/>
<reference evidence="1 2" key="1">
    <citation type="submission" date="2020-07" db="EMBL/GenBank/DDBJ databases">
        <title>Huge and variable diversity of episymbiotic CPR bacteria and DPANN archaea in groundwater ecosystems.</title>
        <authorList>
            <person name="He C.Y."/>
            <person name="Keren R."/>
            <person name="Whittaker M."/>
            <person name="Farag I.F."/>
            <person name="Doudna J."/>
            <person name="Cate J.H.D."/>
            <person name="Banfield J.F."/>
        </authorList>
    </citation>
    <scope>NUCLEOTIDE SEQUENCE [LARGE SCALE GENOMIC DNA]</scope>
    <source>
        <strain evidence="1">NC_groundwater_70_Ag_B-0.1um_54_66</strain>
    </source>
</reference>
<protein>
    <submittedName>
        <fullName evidence="1">5'-nucleotidase</fullName>
    </submittedName>
</protein>
<dbReference type="GO" id="GO:0005737">
    <property type="term" value="C:cytoplasm"/>
    <property type="evidence" value="ECO:0007669"/>
    <property type="project" value="InterPro"/>
</dbReference>
<dbReference type="Pfam" id="PF06189">
    <property type="entry name" value="5-nucleotidase"/>
    <property type="match status" value="1"/>
</dbReference>
<dbReference type="EMBL" id="CP066681">
    <property type="protein sequence ID" value="QQG35985.1"/>
    <property type="molecule type" value="Genomic_DNA"/>
</dbReference>
<dbReference type="Proteomes" id="UP000595362">
    <property type="component" value="Chromosome"/>
</dbReference>
<dbReference type="GO" id="GO:0008253">
    <property type="term" value="F:5'-nucleotidase activity"/>
    <property type="evidence" value="ECO:0007669"/>
    <property type="project" value="InterPro"/>
</dbReference>
<dbReference type="GO" id="GO:0009117">
    <property type="term" value="P:nucleotide metabolic process"/>
    <property type="evidence" value="ECO:0007669"/>
    <property type="project" value="InterPro"/>
</dbReference>
<sequence length="388" mass="42266">MSRQRGYLRILFSSRVLLNLEAADAVYRQAYEQALTRGSETRSARGEAVAAYSDFVACRGAYADGPYDPDVQGRRFAKGPLYDFALALSRLNRESGEDLVEIGLSAKDEAESGITIFRNLDVTELGDHLGYRLLTCGNPVIQSFHDSFGTDLFLSRNSQDVQHARDHGVASALIHFPDGWEYDHSERSGPLKIMVDGDGVAWGDKAEQRFRESVAQAGDFKEGLGRYAALEARDFNTPIERGPFTSVLEKISRLNERFDRDEAPFQISLLTARGGKASTRALTTLKDHDIALNGFAEFKAGATKADGLRAHDPDVYFDDQAGHLSEGRICPAGLVFYVSDSPLHPQAAVSAGAGASRALPVPLMPWQRTGGRGMAAGMTHSHIAGKAQ</sequence>
<dbReference type="PANTHER" id="PTHR31367:SF5">
    <property type="entry name" value="CYTOSOLIC 5'-NUCLEOTIDASE 1A"/>
    <property type="match status" value="1"/>
</dbReference>
<proteinExistence type="predicted"/>
<accession>A0A7T5R1W7</accession>
<evidence type="ECO:0000313" key="1">
    <source>
        <dbReference type="EMBL" id="QQG35985.1"/>
    </source>
</evidence>
<gene>
    <name evidence="1" type="ORF">HYS17_10865</name>
</gene>